<dbReference type="RefSeq" id="WP_072554732.1">
    <property type="nucleotide sequence ID" value="NZ_CP018155.1"/>
</dbReference>
<dbReference type="STRING" id="1850252.LPB136_03065"/>
<evidence type="ECO:0000313" key="3">
    <source>
        <dbReference type="Proteomes" id="UP000181898"/>
    </source>
</evidence>
<organism evidence="2 3">
    <name type="scientific">Tenacibaculum todarodis</name>
    <dbReference type="NCBI Taxonomy" id="1850252"/>
    <lineage>
        <taxon>Bacteria</taxon>
        <taxon>Pseudomonadati</taxon>
        <taxon>Bacteroidota</taxon>
        <taxon>Flavobacteriia</taxon>
        <taxon>Flavobacteriales</taxon>
        <taxon>Flavobacteriaceae</taxon>
        <taxon>Tenacibaculum</taxon>
    </lineage>
</organism>
<dbReference type="AlphaFoldDB" id="A0A1L3JGZ3"/>
<keyword evidence="1" id="KW-0472">Membrane</keyword>
<accession>A0A1L3JGZ3</accession>
<feature type="transmembrane region" description="Helical" evidence="1">
    <location>
        <begin position="72"/>
        <end position="93"/>
    </location>
</feature>
<feature type="transmembrane region" description="Helical" evidence="1">
    <location>
        <begin position="132"/>
        <end position="159"/>
    </location>
</feature>
<dbReference type="Proteomes" id="UP000181898">
    <property type="component" value="Chromosome"/>
</dbReference>
<feature type="transmembrane region" description="Helical" evidence="1">
    <location>
        <begin position="105"/>
        <end position="126"/>
    </location>
</feature>
<feature type="transmembrane region" description="Helical" evidence="1">
    <location>
        <begin position="16"/>
        <end position="36"/>
    </location>
</feature>
<dbReference type="OrthoDB" id="1188781at2"/>
<keyword evidence="3" id="KW-1185">Reference proteome</keyword>
<evidence type="ECO:0000313" key="2">
    <source>
        <dbReference type="EMBL" id="APG64406.1"/>
    </source>
</evidence>
<proteinExistence type="predicted"/>
<evidence type="ECO:0000256" key="1">
    <source>
        <dbReference type="SAM" id="Phobius"/>
    </source>
</evidence>
<name>A0A1L3JGZ3_9FLAO</name>
<dbReference type="KEGG" id="ten:LPB136_03065"/>
<keyword evidence="1" id="KW-0812">Transmembrane</keyword>
<reference evidence="2 3" key="1">
    <citation type="submission" date="2016-11" db="EMBL/GenBank/DDBJ databases">
        <title>Tenacibaculum sp. LPB0136, isolated from marine environment.</title>
        <authorList>
            <person name="Kim E."/>
            <person name="Yi H."/>
        </authorList>
    </citation>
    <scope>NUCLEOTIDE SEQUENCE [LARGE SCALE GENOMIC DNA]</scope>
    <source>
        <strain evidence="2 3">LPB0136</strain>
    </source>
</reference>
<sequence length="164" mass="18859">MQFQGLIHQFPKEIRYLIVAFLVTLSIGFYGGISFVRTTTDANPTGIEERYLGNEADEEATKMKFKKSEGEILTTVHSHILSLSVIFFMVSLLLATTSVNQKLKLFLMIEPFFSLVFTFGGIYFLWKEIHWMKYVIMFSGMLMTLTYTASVLIILLQLFRSKKA</sequence>
<keyword evidence="1" id="KW-1133">Transmembrane helix</keyword>
<dbReference type="EMBL" id="CP018155">
    <property type="protein sequence ID" value="APG64406.1"/>
    <property type="molecule type" value="Genomic_DNA"/>
</dbReference>
<protein>
    <submittedName>
        <fullName evidence="2">Uncharacterized protein</fullName>
    </submittedName>
</protein>
<gene>
    <name evidence="2" type="ORF">LPB136_03065</name>
</gene>